<feature type="compositionally biased region" description="Polar residues" evidence="1">
    <location>
        <begin position="157"/>
        <end position="167"/>
    </location>
</feature>
<organism evidence="2 3">
    <name type="scientific">Rhizoctonia solani AG-3 Rhs1AP</name>
    <dbReference type="NCBI Taxonomy" id="1086054"/>
    <lineage>
        <taxon>Eukaryota</taxon>
        <taxon>Fungi</taxon>
        <taxon>Dikarya</taxon>
        <taxon>Basidiomycota</taxon>
        <taxon>Agaricomycotina</taxon>
        <taxon>Agaricomycetes</taxon>
        <taxon>Cantharellales</taxon>
        <taxon>Ceratobasidiaceae</taxon>
        <taxon>Rhizoctonia</taxon>
    </lineage>
</organism>
<feature type="region of interest" description="Disordered" evidence="1">
    <location>
        <begin position="138"/>
        <end position="167"/>
    </location>
</feature>
<evidence type="ECO:0000313" key="3">
    <source>
        <dbReference type="Proteomes" id="UP000030108"/>
    </source>
</evidence>
<accession>X8JCU4</accession>
<dbReference type="AlphaFoldDB" id="X8JCU4"/>
<feature type="non-terminal residue" evidence="2">
    <location>
        <position position="186"/>
    </location>
</feature>
<reference evidence="3" key="1">
    <citation type="journal article" date="2014" name="Genome Announc.">
        <title>Draft genome sequence of the plant-pathogenic soil fungus Rhizoctonia solani anastomosis group 3 strain Rhs1AP.</title>
        <authorList>
            <person name="Cubeta M.A."/>
            <person name="Thomas E."/>
            <person name="Dean R.A."/>
            <person name="Jabaji S."/>
            <person name="Neate S.M."/>
            <person name="Tavantzis S."/>
            <person name="Toda T."/>
            <person name="Vilgalys R."/>
            <person name="Bharathan N."/>
            <person name="Fedorova-Abrams N."/>
            <person name="Pakala S.B."/>
            <person name="Pakala S.M."/>
            <person name="Zafar N."/>
            <person name="Joardar V."/>
            <person name="Losada L."/>
            <person name="Nierman W.C."/>
        </authorList>
    </citation>
    <scope>NUCLEOTIDE SEQUENCE [LARGE SCALE GENOMIC DNA]</scope>
    <source>
        <strain evidence="3">AG-3</strain>
    </source>
</reference>
<gene>
    <name evidence="2" type="ORF">RSOL_397900</name>
</gene>
<comment type="caution">
    <text evidence="2">The sequence shown here is derived from an EMBL/GenBank/DDBJ whole genome shotgun (WGS) entry which is preliminary data.</text>
</comment>
<protein>
    <submittedName>
        <fullName evidence="2">Uncharacterized protein</fullName>
    </submittedName>
</protein>
<sequence length="186" mass="20875">MSPPPETPRKRIRTLRNEQSSPEYILKPPPCKNWADNAFQFCDTIRDAFIAFTEIRMTDTDKAAPEMLLNALGNIRLTLTDMIVKVDSTCNRIVTYNPELASELALHNKQTQTDGTEPVTPPPQQTYASVAVAHTPLQERPRPQPTMPSAKHAAAKPTSTNPTYLPETFTDSWSLLLRPYPAHPRP</sequence>
<name>X8JCU4_9AGAM</name>
<proteinExistence type="predicted"/>
<evidence type="ECO:0000313" key="2">
    <source>
        <dbReference type="EMBL" id="EUC61562.1"/>
    </source>
</evidence>
<dbReference type="Proteomes" id="UP000030108">
    <property type="component" value="Unassembled WGS sequence"/>
</dbReference>
<dbReference type="EMBL" id="JATN01000319">
    <property type="protein sequence ID" value="EUC61562.1"/>
    <property type="molecule type" value="Genomic_DNA"/>
</dbReference>
<evidence type="ECO:0000256" key="1">
    <source>
        <dbReference type="SAM" id="MobiDB-lite"/>
    </source>
</evidence>